<keyword evidence="4" id="KW-0934">Plastid</keyword>
<evidence type="ECO:0000256" key="5">
    <source>
        <dbReference type="ARBA" id="ARBA00022801"/>
    </source>
</evidence>
<evidence type="ECO:0000259" key="9">
    <source>
        <dbReference type="Pfam" id="PF01764"/>
    </source>
</evidence>
<dbReference type="GO" id="GO:0016042">
    <property type="term" value="P:lipid catabolic process"/>
    <property type="evidence" value="ECO:0007669"/>
    <property type="project" value="UniProtKB-KW"/>
</dbReference>
<evidence type="ECO:0000256" key="3">
    <source>
        <dbReference type="ARBA" id="ARBA00022528"/>
    </source>
</evidence>
<dbReference type="AlphaFoldDB" id="A0A803LFI2"/>
<dbReference type="GeneID" id="110734411"/>
<dbReference type="CDD" id="cd00519">
    <property type="entry name" value="Lipase_3"/>
    <property type="match status" value="1"/>
</dbReference>
<reference evidence="10" key="2">
    <citation type="submission" date="2021-03" db="UniProtKB">
        <authorList>
            <consortium name="EnsemblPlants"/>
        </authorList>
    </citation>
    <scope>IDENTIFICATION</scope>
</reference>
<evidence type="ECO:0000256" key="8">
    <source>
        <dbReference type="ARBA" id="ARBA00023098"/>
    </source>
</evidence>
<sequence>MAISLSNMQALPFTTNHNLSLRSENPFPVTFSTRNYPFKSSEVGALTIKPTSSEVQVLSSDALTSSRVIEEPWKETGVEYGPTMKERAENELVDRWKEIHGEDDWVGLLDPMDSLLRAELIRYGEMAQACYDAFDFDPFSKYCGSCRYLRHLFFKGLEMEDYGYDVTRYLYATSNINLPNLFRHSRWPKVWSKNANWIGYVAVSNDEMSKKLGRRDISISWRGTVTRREWVHDLMDFLRPVSDEKIPCPDHNVKAESGFLDLYTDKVQDCKYCKFSAREQILTEVKRLLELYHNEEVSITITGHSLGSALAILSAYDIAETGIHIGSSSQARHISVLSFSGPRVGNLRFKQRLERLGVKVLRVVNVHDMVPKAPGLVINENLPPECLKFAQWSPWSYCHVGVELALNHKNSLFLKDTNDPACAHNLEAHLHLLDGYHGKGKRFHLTMGRDIALVNKSCDFLKDHYQIPPCWRQDHNRGMVRSKDGRWIQEQRPVLDDHPDYTHHHLRQLGLPH</sequence>
<proteinExistence type="inferred from homology"/>
<dbReference type="Gramene" id="AUR62011938-RA">
    <property type="protein sequence ID" value="AUR62011938-RA:cds"/>
    <property type="gene ID" value="AUR62011938"/>
</dbReference>
<keyword evidence="5" id="KW-0378">Hydrolase</keyword>
<evidence type="ECO:0000256" key="6">
    <source>
        <dbReference type="ARBA" id="ARBA00022946"/>
    </source>
</evidence>
<dbReference type="Gene3D" id="3.40.50.1820">
    <property type="entry name" value="alpha/beta hydrolase"/>
    <property type="match status" value="1"/>
</dbReference>
<reference evidence="10" key="1">
    <citation type="journal article" date="2017" name="Nature">
        <title>The genome of Chenopodium quinoa.</title>
        <authorList>
            <person name="Jarvis D.E."/>
            <person name="Ho Y.S."/>
            <person name="Lightfoot D.J."/>
            <person name="Schmoeckel S.M."/>
            <person name="Li B."/>
            <person name="Borm T.J.A."/>
            <person name="Ohyanagi H."/>
            <person name="Mineta K."/>
            <person name="Michell C.T."/>
            <person name="Saber N."/>
            <person name="Kharbatia N.M."/>
            <person name="Rupper R.R."/>
            <person name="Sharp A.R."/>
            <person name="Dally N."/>
            <person name="Boughton B.A."/>
            <person name="Woo Y.H."/>
            <person name="Gao G."/>
            <person name="Schijlen E.G.W.M."/>
            <person name="Guo X."/>
            <person name="Momin A.A."/>
            <person name="Negrao S."/>
            <person name="Al-Babili S."/>
            <person name="Gehring C."/>
            <person name="Roessner U."/>
            <person name="Jung C."/>
            <person name="Murphy K."/>
            <person name="Arold S.T."/>
            <person name="Gojobori T."/>
            <person name="van der Linden C.G."/>
            <person name="van Loo E.N."/>
            <person name="Jellen E.N."/>
            <person name="Maughan P.J."/>
            <person name="Tester M."/>
        </authorList>
    </citation>
    <scope>NUCLEOTIDE SEQUENCE [LARGE SCALE GENOMIC DNA]</scope>
    <source>
        <strain evidence="10">cv. PI 614886</strain>
    </source>
</reference>
<evidence type="ECO:0000256" key="2">
    <source>
        <dbReference type="ARBA" id="ARBA00010701"/>
    </source>
</evidence>
<keyword evidence="8" id="KW-0443">Lipid metabolism</keyword>
<organism evidence="10 11">
    <name type="scientific">Chenopodium quinoa</name>
    <name type="common">Quinoa</name>
    <dbReference type="NCBI Taxonomy" id="63459"/>
    <lineage>
        <taxon>Eukaryota</taxon>
        <taxon>Viridiplantae</taxon>
        <taxon>Streptophyta</taxon>
        <taxon>Embryophyta</taxon>
        <taxon>Tracheophyta</taxon>
        <taxon>Spermatophyta</taxon>
        <taxon>Magnoliopsida</taxon>
        <taxon>eudicotyledons</taxon>
        <taxon>Gunneridae</taxon>
        <taxon>Pentapetalae</taxon>
        <taxon>Caryophyllales</taxon>
        <taxon>Chenopodiaceae</taxon>
        <taxon>Chenopodioideae</taxon>
        <taxon>Atripliceae</taxon>
        <taxon>Chenopodium</taxon>
    </lineage>
</organism>
<dbReference type="GO" id="GO:0008970">
    <property type="term" value="F:phospholipase A1 activity"/>
    <property type="evidence" value="ECO:0007669"/>
    <property type="project" value="UniProtKB-ARBA"/>
</dbReference>
<name>A0A803LFI2_CHEQI</name>
<gene>
    <name evidence="10" type="primary">LOC110734411</name>
</gene>
<keyword evidence="11" id="KW-1185">Reference proteome</keyword>
<keyword evidence="6" id="KW-0809">Transit peptide</keyword>
<dbReference type="Pfam" id="PF01764">
    <property type="entry name" value="Lipase_3"/>
    <property type="match status" value="1"/>
</dbReference>
<evidence type="ECO:0000256" key="4">
    <source>
        <dbReference type="ARBA" id="ARBA00022640"/>
    </source>
</evidence>
<protein>
    <recommendedName>
        <fullName evidence="9">Fungal lipase-type domain-containing protein</fullName>
    </recommendedName>
</protein>
<keyword evidence="7" id="KW-0442">Lipid degradation</keyword>
<dbReference type="OMA" id="WHLDDHD"/>
<dbReference type="EnsemblPlants" id="AUR62011938-RA">
    <property type="protein sequence ID" value="AUR62011938-RA:cds"/>
    <property type="gene ID" value="AUR62011938"/>
</dbReference>
<evidence type="ECO:0000256" key="1">
    <source>
        <dbReference type="ARBA" id="ARBA00004229"/>
    </source>
</evidence>
<dbReference type="KEGG" id="cqi:110734411"/>
<feature type="domain" description="Fungal lipase-type" evidence="9">
    <location>
        <begin position="219"/>
        <end position="376"/>
    </location>
</feature>
<dbReference type="InterPro" id="IPR029058">
    <property type="entry name" value="AB_hydrolase_fold"/>
</dbReference>
<dbReference type="GO" id="GO:0047714">
    <property type="term" value="F:galactolipase activity"/>
    <property type="evidence" value="ECO:0007669"/>
    <property type="project" value="UniProtKB-ARBA"/>
</dbReference>
<evidence type="ECO:0000256" key="7">
    <source>
        <dbReference type="ARBA" id="ARBA00022963"/>
    </source>
</evidence>
<dbReference type="PANTHER" id="PTHR31403:SF51">
    <property type="entry name" value="PHOSPHOLIPASE A1-IGAMMA2, CHLOROPLASTIC"/>
    <property type="match status" value="1"/>
</dbReference>
<dbReference type="RefSeq" id="XP_021770253.1">
    <property type="nucleotide sequence ID" value="XM_021914561.1"/>
</dbReference>
<accession>A0A803LFI2</accession>
<dbReference type="GO" id="GO:0009507">
    <property type="term" value="C:chloroplast"/>
    <property type="evidence" value="ECO:0007669"/>
    <property type="project" value="UniProtKB-SubCell"/>
</dbReference>
<comment type="similarity">
    <text evidence="2">Belongs to the AB hydrolase superfamily. Lipase family.</text>
</comment>
<dbReference type="Proteomes" id="UP000596660">
    <property type="component" value="Unplaced"/>
</dbReference>
<dbReference type="FunFam" id="3.40.50.1820:FF:000065">
    <property type="entry name" value="Phospholipase A1-II 3"/>
    <property type="match status" value="1"/>
</dbReference>
<dbReference type="OrthoDB" id="438440at2759"/>
<dbReference type="InterPro" id="IPR002921">
    <property type="entry name" value="Fungal_lipase-type"/>
</dbReference>
<evidence type="ECO:0000313" key="11">
    <source>
        <dbReference type="Proteomes" id="UP000596660"/>
    </source>
</evidence>
<keyword evidence="3" id="KW-0150">Chloroplast</keyword>
<dbReference type="PANTHER" id="PTHR31403">
    <property type="entry name" value="PHOSPHOLIPASE A1-IBETA2, CHLOROPLASTIC"/>
    <property type="match status" value="1"/>
</dbReference>
<dbReference type="SUPFAM" id="SSF53474">
    <property type="entry name" value="alpha/beta-Hydrolases"/>
    <property type="match status" value="1"/>
</dbReference>
<comment type="subcellular location">
    <subcellularLocation>
        <location evidence="1">Plastid</location>
        <location evidence="1">Chloroplast</location>
    </subcellularLocation>
</comment>
<evidence type="ECO:0000313" key="10">
    <source>
        <dbReference type="EnsemblPlants" id="AUR62011938-RA:cds"/>
    </source>
</evidence>